<dbReference type="EMBL" id="JF974296">
    <property type="protein sequence ID" value="AGH57586.1"/>
    <property type="molecule type" value="Genomic_DNA"/>
</dbReference>
<dbReference type="RefSeq" id="YP_007674264.1">
    <property type="nucleotide sequence ID" value="NC_020849.1"/>
</dbReference>
<dbReference type="GeneID" id="15010799"/>
<dbReference type="Proteomes" id="UP000204048">
    <property type="component" value="Segment"/>
</dbReference>
<proteinExistence type="predicted"/>
<keyword evidence="2" id="KW-1185">Reference proteome</keyword>
<reference evidence="1 2" key="1">
    <citation type="submission" date="2010-11" db="EMBL/GenBank/DDBJ databases">
        <title>The Genome Sequence of Pseudoalteromonas phage pYD6-A.</title>
        <authorList>
            <consortium name="The Broad Institute Genome Sequencing Platform"/>
            <person name="Henn M.R."/>
            <person name="Wolf A."/>
            <person name="Jost G."/>
            <person name="Levin J."/>
            <person name="Malboeuf C."/>
            <person name="Casali M."/>
            <person name="Russ C."/>
            <person name="Lennon N."/>
            <person name="Chapman S.B."/>
            <person name="Erlich R."/>
            <person name="Young S.K."/>
            <person name="Yandava C."/>
            <person name="Zeng Q."/>
            <person name="Alvarado L."/>
            <person name="Anderson S."/>
            <person name="Berlin A."/>
            <person name="Chen Z."/>
            <person name="Freedman E."/>
            <person name="Gellesch M."/>
            <person name="Goldberg J."/>
            <person name="Green L."/>
            <person name="Griggs A."/>
            <person name="Gujja S."/>
            <person name="Heilman E.R."/>
            <person name="Heiman D."/>
            <person name="Hollinger A."/>
            <person name="Howarth C."/>
            <person name="Larson L."/>
            <person name="Mehta T."/>
            <person name="Pearson M."/>
            <person name="Roberts A."/>
            <person name="Ryan E."/>
            <person name="Saif S."/>
            <person name="Shea T."/>
            <person name="Shenoy N."/>
            <person name="Sisk P."/>
            <person name="Stolte C."/>
            <person name="Sykes S."/>
            <person name="White J."/>
            <person name="Haas B."/>
            <person name="Nusbaum C."/>
            <person name="Birren B."/>
        </authorList>
    </citation>
    <scope>NUCLEOTIDE SEQUENCE [LARGE SCALE GENOMIC DNA]</scope>
    <source>
        <strain evidence="2">pYD6-A</strain>
    </source>
</reference>
<accession>M4SS03</accession>
<sequence length="108" mass="11933">MNEDSKSLSPLKYAITERVLSNIRESGGSARDIALVHAFLVEALNAVISMGDIKVIFPHGLGTSEGFSRIIEKSSPVIDPSLAMQIRDRHQEAYNLIQQTLLLKLIED</sequence>
<evidence type="ECO:0000313" key="2">
    <source>
        <dbReference type="Proteomes" id="UP000204048"/>
    </source>
</evidence>
<dbReference type="OrthoDB" id="35958at10239"/>
<dbReference type="KEGG" id="vg:15010799"/>
<gene>
    <name evidence="1" type="ORF">PYDG_00055</name>
</gene>
<protein>
    <submittedName>
        <fullName evidence="1">Uncharacterized protein</fullName>
    </submittedName>
</protein>
<evidence type="ECO:0000313" key="1">
    <source>
        <dbReference type="EMBL" id="AGH57586.1"/>
    </source>
</evidence>
<organism evidence="1 2">
    <name type="scientific">Pseudoalteromonas phage pYD6-A</name>
    <dbReference type="NCBI Taxonomy" id="754052"/>
    <lineage>
        <taxon>Viruses</taxon>
        <taxon>Duplodnaviria</taxon>
        <taxon>Heunggongvirae</taxon>
        <taxon>Uroviricota</taxon>
        <taxon>Caudoviricetes</taxon>
        <taxon>Schitoviridae</taxon>
        <taxon>Fuhrmanvirinae</taxon>
        <taxon>Matsuvirus</taxon>
        <taxon>Matsuvirus pYD6A</taxon>
    </lineage>
</organism>
<name>M4SS03_9CAUD</name>